<protein>
    <submittedName>
        <fullName evidence="1">Uncharacterized protein</fullName>
    </submittedName>
</protein>
<evidence type="ECO:0000313" key="2">
    <source>
        <dbReference type="Proteomes" id="UP000018817"/>
    </source>
</evidence>
<dbReference type="GeneID" id="20190913"/>
<dbReference type="RefSeq" id="XP_008901598.1">
    <property type="nucleotide sequence ID" value="XM_008903350.1"/>
</dbReference>
<dbReference type="Proteomes" id="UP000018817">
    <property type="component" value="Unassembled WGS sequence"/>
</dbReference>
<accession>W2QJ32</accession>
<gene>
    <name evidence="1" type="ORF">PPTG_22314</name>
</gene>
<dbReference type="EMBL" id="KI669575">
    <property type="protein sequence ID" value="ETN13157.1"/>
    <property type="molecule type" value="Genomic_DNA"/>
</dbReference>
<reference evidence="2" key="1">
    <citation type="submission" date="2011-12" db="EMBL/GenBank/DDBJ databases">
        <authorList>
            <consortium name="The Broad Institute Genome Sequencing Platform"/>
            <person name="Russ C."/>
            <person name="Tyler B."/>
            <person name="Panabieres F."/>
            <person name="Shan W."/>
            <person name="Tripathy S."/>
            <person name="Grunwald N."/>
            <person name="Machado M."/>
            <person name="Young S.K."/>
            <person name="Zeng Q."/>
            <person name="Gargeya S."/>
            <person name="Fitzgerald M."/>
            <person name="Haas B."/>
            <person name="Abouelleil A."/>
            <person name="Alvarado L."/>
            <person name="Arachchi H.M."/>
            <person name="Berlin A."/>
            <person name="Chapman S.B."/>
            <person name="Gearin G."/>
            <person name="Goldberg J."/>
            <person name="Griggs A."/>
            <person name="Gujja S."/>
            <person name="Hansen M."/>
            <person name="Heiman D."/>
            <person name="Howarth C."/>
            <person name="Larimer J."/>
            <person name="Lui A."/>
            <person name="MacDonald P.J.P."/>
            <person name="McCowen C."/>
            <person name="Montmayeur A."/>
            <person name="Murphy C."/>
            <person name="Neiman D."/>
            <person name="Pearson M."/>
            <person name="Priest M."/>
            <person name="Roberts A."/>
            <person name="Saif S."/>
            <person name="Shea T."/>
            <person name="Sisk P."/>
            <person name="Stolte C."/>
            <person name="Sykes S."/>
            <person name="Wortman J."/>
            <person name="Nusbaum C."/>
            <person name="Birren B."/>
        </authorList>
    </citation>
    <scope>NUCLEOTIDE SEQUENCE [LARGE SCALE GENOMIC DNA]</scope>
    <source>
        <strain evidence="2">INRA-310</strain>
    </source>
</reference>
<dbReference type="AlphaFoldDB" id="W2QJ32"/>
<reference evidence="1 2" key="2">
    <citation type="submission" date="2013-11" db="EMBL/GenBank/DDBJ databases">
        <title>The Genome Sequence of Phytophthora parasitica INRA-310.</title>
        <authorList>
            <consortium name="The Broad Institute Genomics Platform"/>
            <person name="Russ C."/>
            <person name="Tyler B."/>
            <person name="Panabieres F."/>
            <person name="Shan W."/>
            <person name="Tripathy S."/>
            <person name="Grunwald N."/>
            <person name="Machado M."/>
            <person name="Johnson C.S."/>
            <person name="Arredondo F."/>
            <person name="Hong C."/>
            <person name="Coffey M."/>
            <person name="Young S.K."/>
            <person name="Zeng Q."/>
            <person name="Gargeya S."/>
            <person name="Fitzgerald M."/>
            <person name="Abouelleil A."/>
            <person name="Alvarado L."/>
            <person name="Chapman S.B."/>
            <person name="Gainer-Dewar J."/>
            <person name="Goldberg J."/>
            <person name="Griggs A."/>
            <person name="Gujja S."/>
            <person name="Hansen M."/>
            <person name="Howarth C."/>
            <person name="Imamovic A."/>
            <person name="Ireland A."/>
            <person name="Larimer J."/>
            <person name="McCowan C."/>
            <person name="Murphy C."/>
            <person name="Pearson M."/>
            <person name="Poon T.W."/>
            <person name="Priest M."/>
            <person name="Roberts A."/>
            <person name="Saif S."/>
            <person name="Shea T."/>
            <person name="Sykes S."/>
            <person name="Wortman J."/>
            <person name="Nusbaum C."/>
            <person name="Birren B."/>
        </authorList>
    </citation>
    <scope>NUCLEOTIDE SEQUENCE [LARGE SCALE GENOMIC DNA]</scope>
    <source>
        <strain evidence="1 2">INRA-310</strain>
    </source>
</reference>
<proteinExistence type="predicted"/>
<dbReference type="VEuPathDB" id="FungiDB:PPTG_22314"/>
<evidence type="ECO:0000313" key="1">
    <source>
        <dbReference type="EMBL" id="ETN13157.1"/>
    </source>
</evidence>
<organism evidence="1 2">
    <name type="scientific">Phytophthora nicotianae (strain INRA-310)</name>
    <name type="common">Phytophthora parasitica</name>
    <dbReference type="NCBI Taxonomy" id="761204"/>
    <lineage>
        <taxon>Eukaryota</taxon>
        <taxon>Sar</taxon>
        <taxon>Stramenopiles</taxon>
        <taxon>Oomycota</taxon>
        <taxon>Peronosporomycetes</taxon>
        <taxon>Peronosporales</taxon>
        <taxon>Peronosporaceae</taxon>
        <taxon>Phytophthora</taxon>
    </lineage>
</organism>
<name>W2QJ32_PHYN3</name>
<sequence>MGKAEDLWRIHRHNTNKLARFSPWTASRSLHLKSDGSRSIHTNRLQCRAQSSSEANSSPVCLRRCRYRSPQSALAFSRRTCSKSQSFPAELTRILVKPMVNVNVFGGLLLGLNAAR</sequence>
<dbReference type="OMA" id="WRIHRHN"/>